<dbReference type="SUPFAM" id="SSF51322">
    <property type="entry name" value="Cyanovirin-N"/>
    <property type="match status" value="1"/>
</dbReference>
<evidence type="ECO:0000313" key="3">
    <source>
        <dbReference type="Proteomes" id="UP000772434"/>
    </source>
</evidence>
<comment type="caution">
    <text evidence="2">The sequence shown here is derived from an EMBL/GenBank/DDBJ whole genome shotgun (WGS) entry which is preliminary data.</text>
</comment>
<keyword evidence="3" id="KW-1185">Reference proteome</keyword>
<gene>
    <name evidence="2" type="ORF">BDP27DRAFT_559282</name>
</gene>
<feature type="domain" description="Cyanovirin-N" evidence="1">
    <location>
        <begin position="15"/>
        <end position="109"/>
    </location>
</feature>
<name>A0A9P5P844_9AGAR</name>
<dbReference type="AlphaFoldDB" id="A0A9P5P844"/>
<dbReference type="InterPro" id="IPR011058">
    <property type="entry name" value="Cyanovirin-N"/>
</dbReference>
<dbReference type="EMBL" id="JADNRY010000358">
    <property type="protein sequence ID" value="KAF9058693.1"/>
    <property type="molecule type" value="Genomic_DNA"/>
</dbReference>
<proteinExistence type="predicted"/>
<reference evidence="2" key="1">
    <citation type="submission" date="2020-11" db="EMBL/GenBank/DDBJ databases">
        <authorList>
            <consortium name="DOE Joint Genome Institute"/>
            <person name="Ahrendt S."/>
            <person name="Riley R."/>
            <person name="Andreopoulos W."/>
            <person name="Labutti K."/>
            <person name="Pangilinan J."/>
            <person name="Ruiz-Duenas F.J."/>
            <person name="Barrasa J.M."/>
            <person name="Sanchez-Garcia M."/>
            <person name="Camarero S."/>
            <person name="Miyauchi S."/>
            <person name="Serrano A."/>
            <person name="Linde D."/>
            <person name="Babiker R."/>
            <person name="Drula E."/>
            <person name="Ayuso-Fernandez I."/>
            <person name="Pacheco R."/>
            <person name="Padilla G."/>
            <person name="Ferreira P."/>
            <person name="Barriuso J."/>
            <person name="Kellner H."/>
            <person name="Castanera R."/>
            <person name="Alfaro M."/>
            <person name="Ramirez L."/>
            <person name="Pisabarro A.G."/>
            <person name="Kuo A."/>
            <person name="Tritt A."/>
            <person name="Lipzen A."/>
            <person name="He G."/>
            <person name="Yan M."/>
            <person name="Ng V."/>
            <person name="Cullen D."/>
            <person name="Martin F."/>
            <person name="Rosso M.-N."/>
            <person name="Henrissat B."/>
            <person name="Hibbett D."/>
            <person name="Martinez A.T."/>
            <person name="Grigoriev I.V."/>
        </authorList>
    </citation>
    <scope>NUCLEOTIDE SEQUENCE</scope>
    <source>
        <strain evidence="2">AH 40177</strain>
    </source>
</reference>
<evidence type="ECO:0000259" key="1">
    <source>
        <dbReference type="Pfam" id="PF08881"/>
    </source>
</evidence>
<accession>A0A9P5P844</accession>
<protein>
    <recommendedName>
        <fullName evidence="1">Cyanovirin-N domain-containing protein</fullName>
    </recommendedName>
</protein>
<dbReference type="OrthoDB" id="3056812at2759"/>
<organism evidence="2 3">
    <name type="scientific">Rhodocollybia butyracea</name>
    <dbReference type="NCBI Taxonomy" id="206335"/>
    <lineage>
        <taxon>Eukaryota</taxon>
        <taxon>Fungi</taxon>
        <taxon>Dikarya</taxon>
        <taxon>Basidiomycota</taxon>
        <taxon>Agaricomycotina</taxon>
        <taxon>Agaricomycetes</taxon>
        <taxon>Agaricomycetidae</taxon>
        <taxon>Agaricales</taxon>
        <taxon>Marasmiineae</taxon>
        <taxon>Omphalotaceae</taxon>
        <taxon>Rhodocollybia</taxon>
    </lineage>
</organism>
<evidence type="ECO:0000313" key="2">
    <source>
        <dbReference type="EMBL" id="KAF9058693.1"/>
    </source>
</evidence>
<dbReference type="Proteomes" id="UP000772434">
    <property type="component" value="Unassembled WGS sequence"/>
</dbReference>
<sequence>MKQSQPSRATMTMSFAQNTRNLHISAKGVLSAECLLADGKHWRGYTFDLYKYLGIIHGELKWGYKDFHHASEGFRFEGTRLFVSCKLIDGRTKECWFDLATKLRVDNGVIVVVAYDAGLSTMLSEVPWMKFKVVAEPDFSVIAAHPVMQATMHKIAQSTVEHVSAQMSSIMSLAIAQAVEVVSKSAYEHISQSMEVMVQGVSVNAQVHPSVNTPSKLHIFGDDIMLTKDVKEVLLADGV</sequence>
<dbReference type="Pfam" id="PF08881">
    <property type="entry name" value="CVNH"/>
    <property type="match status" value="1"/>
</dbReference>
<dbReference type="Gene3D" id="2.30.60.10">
    <property type="entry name" value="Cyanovirin-N"/>
    <property type="match status" value="1"/>
</dbReference>
<dbReference type="InterPro" id="IPR036673">
    <property type="entry name" value="Cyanovirin-N_sf"/>
</dbReference>